<organism evidence="5 6">
    <name type="scientific">Elsinoe ampelina</name>
    <dbReference type="NCBI Taxonomy" id="302913"/>
    <lineage>
        <taxon>Eukaryota</taxon>
        <taxon>Fungi</taxon>
        <taxon>Dikarya</taxon>
        <taxon>Ascomycota</taxon>
        <taxon>Pezizomycotina</taxon>
        <taxon>Dothideomycetes</taxon>
        <taxon>Dothideomycetidae</taxon>
        <taxon>Myriangiales</taxon>
        <taxon>Elsinoaceae</taxon>
        <taxon>Elsinoe</taxon>
    </lineage>
</organism>
<dbReference type="Gene3D" id="1.10.3290.10">
    <property type="entry name" value="Fido-like domain"/>
    <property type="match status" value="1"/>
</dbReference>
<feature type="active site" evidence="1">
    <location>
        <position position="318"/>
    </location>
</feature>
<sequence>MEKVKLSPNVTPSKGSSGLFSGPMGKIGMSSPNTLVSSPIKSPGSHKSLIRYLSMDSTSVHWPRWSSIGKASGQDHARFTIRIEPGILYYSKANTNVTALVAFKEASNHILDMKSQLANDDKSVDTADDELLQQMTMVVFGSNQIERVGCDLDETIKLCRMVICGEGLKDIPPRSAEYQARLEQFISKNSSGQHHIRERREVVNHAMAFVHMVDEIIRDNKAFSEDLIKQTHHILCSDIPITTKDGILTAQGKDYAGKYRRHAVSAGGNNFVVPGRIPGVMARFVSDLNAYLQKAEKEEVIDPFYIAAHACGEFVNIHPFADGNGRICRLILNTILLKYAGIVCPIGEHDTERKDYMDIAVRRGTNEEGNGELAAFTLKKALSTLKRMRRRVMGKDKSKQTS</sequence>
<dbReference type="PROSITE" id="PS51459">
    <property type="entry name" value="FIDO"/>
    <property type="match status" value="1"/>
</dbReference>
<evidence type="ECO:0000256" key="2">
    <source>
        <dbReference type="PIRSR" id="PIRSR640198-2"/>
    </source>
</evidence>
<dbReference type="PANTHER" id="PTHR13504:SF38">
    <property type="entry name" value="FIDO DOMAIN-CONTAINING PROTEIN"/>
    <property type="match status" value="1"/>
</dbReference>
<gene>
    <name evidence="5" type="ORF">BDZ85DRAFT_270936</name>
</gene>
<dbReference type="PANTHER" id="PTHR13504">
    <property type="entry name" value="FIDO DOMAIN-CONTAINING PROTEIN DDB_G0283145"/>
    <property type="match status" value="1"/>
</dbReference>
<keyword evidence="6" id="KW-1185">Reference proteome</keyword>
<evidence type="ECO:0000313" key="5">
    <source>
        <dbReference type="EMBL" id="KAF2218123.1"/>
    </source>
</evidence>
<accession>A0A6A6FXJ1</accession>
<dbReference type="InterPro" id="IPR040198">
    <property type="entry name" value="Fido_containing"/>
</dbReference>
<protein>
    <submittedName>
        <fullName evidence="5">Fido domain-containing protein</fullName>
    </submittedName>
</protein>
<dbReference type="SUPFAM" id="SSF140931">
    <property type="entry name" value="Fic-like"/>
    <property type="match status" value="1"/>
</dbReference>
<dbReference type="EMBL" id="ML992599">
    <property type="protein sequence ID" value="KAF2218123.1"/>
    <property type="molecule type" value="Genomic_DNA"/>
</dbReference>
<feature type="domain" description="Fido" evidence="4">
    <location>
        <begin position="223"/>
        <end position="379"/>
    </location>
</feature>
<dbReference type="AlphaFoldDB" id="A0A6A6FXJ1"/>
<dbReference type="InterPro" id="IPR036597">
    <property type="entry name" value="Fido-like_dom_sf"/>
</dbReference>
<evidence type="ECO:0000313" key="6">
    <source>
        <dbReference type="Proteomes" id="UP000799538"/>
    </source>
</evidence>
<feature type="binding site" evidence="2">
    <location>
        <begin position="322"/>
        <end position="329"/>
    </location>
    <ligand>
        <name>ATP</name>
        <dbReference type="ChEBI" id="CHEBI:30616"/>
    </ligand>
</feature>
<dbReference type="InterPro" id="IPR003812">
    <property type="entry name" value="Fido"/>
</dbReference>
<keyword evidence="2" id="KW-0547">Nucleotide-binding</keyword>
<dbReference type="Proteomes" id="UP000799538">
    <property type="component" value="Unassembled WGS sequence"/>
</dbReference>
<feature type="compositionally biased region" description="Polar residues" evidence="3">
    <location>
        <begin position="8"/>
        <end position="19"/>
    </location>
</feature>
<dbReference type="OrthoDB" id="3942731at2759"/>
<evidence type="ECO:0000259" key="4">
    <source>
        <dbReference type="PROSITE" id="PS51459"/>
    </source>
</evidence>
<name>A0A6A6FXJ1_9PEZI</name>
<evidence type="ECO:0000256" key="3">
    <source>
        <dbReference type="SAM" id="MobiDB-lite"/>
    </source>
</evidence>
<keyword evidence="2" id="KW-0067">ATP-binding</keyword>
<reference evidence="6" key="1">
    <citation type="journal article" date="2020" name="Stud. Mycol.">
        <title>101 Dothideomycetes genomes: A test case for predicting lifestyles and emergence of pathogens.</title>
        <authorList>
            <person name="Haridas S."/>
            <person name="Albert R."/>
            <person name="Binder M."/>
            <person name="Bloem J."/>
            <person name="LaButti K."/>
            <person name="Salamov A."/>
            <person name="Andreopoulos B."/>
            <person name="Baker S."/>
            <person name="Barry K."/>
            <person name="Bills G."/>
            <person name="Bluhm B."/>
            <person name="Cannon C."/>
            <person name="Castanera R."/>
            <person name="Culley D."/>
            <person name="Daum C."/>
            <person name="Ezra D."/>
            <person name="Gonzalez J."/>
            <person name="Henrissat B."/>
            <person name="Kuo A."/>
            <person name="Liang C."/>
            <person name="Lipzen A."/>
            <person name="Lutzoni F."/>
            <person name="Magnuson J."/>
            <person name="Mondo S."/>
            <person name="Nolan M."/>
            <person name="Ohm R."/>
            <person name="Pangilinan J."/>
            <person name="Park H.-J."/>
            <person name="Ramirez L."/>
            <person name="Alfaro M."/>
            <person name="Sun H."/>
            <person name="Tritt A."/>
            <person name="Yoshinaga Y."/>
            <person name="Zwiers L.-H."/>
            <person name="Turgeon B."/>
            <person name="Goodwin S."/>
            <person name="Spatafora J."/>
            <person name="Crous P."/>
            <person name="Grigoriev I."/>
        </authorList>
    </citation>
    <scope>NUCLEOTIDE SEQUENCE [LARGE SCALE GENOMIC DNA]</scope>
    <source>
        <strain evidence="6">CECT 20119</strain>
    </source>
</reference>
<evidence type="ECO:0000256" key="1">
    <source>
        <dbReference type="PIRSR" id="PIRSR640198-1"/>
    </source>
</evidence>
<dbReference type="Pfam" id="PF02661">
    <property type="entry name" value="Fic"/>
    <property type="match status" value="1"/>
</dbReference>
<feature type="region of interest" description="Disordered" evidence="3">
    <location>
        <begin position="1"/>
        <end position="23"/>
    </location>
</feature>
<dbReference type="GO" id="GO:0005524">
    <property type="term" value="F:ATP binding"/>
    <property type="evidence" value="ECO:0007669"/>
    <property type="project" value="UniProtKB-KW"/>
</dbReference>
<proteinExistence type="predicted"/>